<accession>B4S9S5</accession>
<evidence type="ECO:0000256" key="4">
    <source>
        <dbReference type="PIRSR" id="PIRSR006806-1"/>
    </source>
</evidence>
<dbReference type="EC" id="6.3.3.2" evidence="5"/>
<dbReference type="GO" id="GO:0046872">
    <property type="term" value="F:metal ion binding"/>
    <property type="evidence" value="ECO:0007669"/>
    <property type="project" value="UniProtKB-KW"/>
</dbReference>
<feature type="binding site" evidence="4">
    <location>
        <position position="57"/>
    </location>
    <ligand>
        <name>substrate</name>
    </ligand>
</feature>
<protein>
    <recommendedName>
        <fullName evidence="5">5-formyltetrahydrofolate cyclo-ligase</fullName>
        <ecNumber evidence="5">6.3.3.2</ecNumber>
    </recommendedName>
</protein>
<dbReference type="Pfam" id="PF01812">
    <property type="entry name" value="5-FTHF_cyc-lig"/>
    <property type="match status" value="1"/>
</dbReference>
<dbReference type="InterPro" id="IPR024185">
    <property type="entry name" value="FTHF_cligase-like_sf"/>
</dbReference>
<feature type="binding site" evidence="4">
    <location>
        <position position="64"/>
    </location>
    <ligand>
        <name>substrate</name>
    </ligand>
</feature>
<dbReference type="PIRSF" id="PIRSF006806">
    <property type="entry name" value="FTHF_cligase"/>
    <property type="match status" value="1"/>
</dbReference>
<evidence type="ECO:0000313" key="6">
    <source>
        <dbReference type="EMBL" id="ACF43621.1"/>
    </source>
</evidence>
<gene>
    <name evidence="6" type="ordered locus">Ppha_1357</name>
</gene>
<feature type="binding site" evidence="4">
    <location>
        <begin position="138"/>
        <end position="146"/>
    </location>
    <ligand>
        <name>ATP</name>
        <dbReference type="ChEBI" id="CHEBI:30616"/>
    </ligand>
</feature>
<name>B4S9S5_PELPB</name>
<dbReference type="OrthoDB" id="9801938at2"/>
<keyword evidence="3 4" id="KW-0067">ATP-binding</keyword>
<sequence length="198" mass="22239">MNPDRALADEKAALRVEMIARRRLLPEKSRNAKSMAITDYVVSMQEVVNARHIHLYLSIPVLAEVCTTVIVDRLAAMEKELSVPVVRNGELVSALFRKGDTLLPTQFGAEPRGVSLVDESDLDVVLMPLVAFDKRGYRIGYGKGFYDRFLQRLLQQNISPCRIGLSFMLQQVDVVPANSWDEPLDGVVHEEGIIRFNS</sequence>
<dbReference type="InterPro" id="IPR002698">
    <property type="entry name" value="FTHF_cligase"/>
</dbReference>
<dbReference type="GO" id="GO:0005524">
    <property type="term" value="F:ATP binding"/>
    <property type="evidence" value="ECO:0007669"/>
    <property type="project" value="UniProtKB-KW"/>
</dbReference>
<keyword evidence="6" id="KW-0436">Ligase</keyword>
<evidence type="ECO:0000313" key="7">
    <source>
        <dbReference type="Proteomes" id="UP000002724"/>
    </source>
</evidence>
<keyword evidence="5" id="KW-0479">Metal-binding</keyword>
<dbReference type="Proteomes" id="UP000002724">
    <property type="component" value="Chromosome"/>
</dbReference>
<evidence type="ECO:0000256" key="2">
    <source>
        <dbReference type="ARBA" id="ARBA00022741"/>
    </source>
</evidence>
<dbReference type="SUPFAM" id="SSF100950">
    <property type="entry name" value="NagB/RpiA/CoA transferase-like"/>
    <property type="match status" value="1"/>
</dbReference>
<evidence type="ECO:0000256" key="3">
    <source>
        <dbReference type="ARBA" id="ARBA00022840"/>
    </source>
</evidence>
<dbReference type="RefSeq" id="WP_012508112.1">
    <property type="nucleotide sequence ID" value="NC_011060.1"/>
</dbReference>
<comment type="cofactor">
    <cofactor evidence="5">
        <name>Mg(2+)</name>
        <dbReference type="ChEBI" id="CHEBI:18420"/>
    </cofactor>
</comment>
<dbReference type="GO" id="GO:0030272">
    <property type="term" value="F:5-formyltetrahydrofolate cyclo-ligase activity"/>
    <property type="evidence" value="ECO:0007669"/>
    <property type="project" value="UniProtKB-EC"/>
</dbReference>
<organism evidence="6 7">
    <name type="scientific">Pelodictyon phaeoclathratiforme (strain DSM 5477 / BU-1)</name>
    <dbReference type="NCBI Taxonomy" id="324925"/>
    <lineage>
        <taxon>Bacteria</taxon>
        <taxon>Pseudomonadati</taxon>
        <taxon>Chlorobiota</taxon>
        <taxon>Chlorobiia</taxon>
        <taxon>Chlorobiales</taxon>
        <taxon>Chlorobiaceae</taxon>
        <taxon>Chlorobium/Pelodictyon group</taxon>
        <taxon>Pelodictyon</taxon>
    </lineage>
</organism>
<keyword evidence="7" id="KW-1185">Reference proteome</keyword>
<proteinExistence type="inferred from homology"/>
<dbReference type="NCBIfam" id="TIGR02727">
    <property type="entry name" value="MTHFS_bact"/>
    <property type="match status" value="1"/>
</dbReference>
<dbReference type="GO" id="GO:0035999">
    <property type="term" value="P:tetrahydrofolate interconversion"/>
    <property type="evidence" value="ECO:0007669"/>
    <property type="project" value="TreeGrafter"/>
</dbReference>
<dbReference type="PANTHER" id="PTHR23407:SF1">
    <property type="entry name" value="5-FORMYLTETRAHYDROFOLATE CYCLO-LIGASE"/>
    <property type="match status" value="1"/>
</dbReference>
<keyword evidence="5" id="KW-0460">Magnesium</keyword>
<dbReference type="EMBL" id="CP001110">
    <property type="protein sequence ID" value="ACF43621.1"/>
    <property type="molecule type" value="Genomic_DNA"/>
</dbReference>
<evidence type="ECO:0000256" key="1">
    <source>
        <dbReference type="ARBA" id="ARBA00010638"/>
    </source>
</evidence>
<feature type="binding site" evidence="4">
    <location>
        <begin position="11"/>
        <end position="15"/>
    </location>
    <ligand>
        <name>ATP</name>
        <dbReference type="ChEBI" id="CHEBI:30616"/>
    </ligand>
</feature>
<dbReference type="STRING" id="324925.Ppha_1357"/>
<comment type="similarity">
    <text evidence="1 5">Belongs to the 5-formyltetrahydrofolate cyclo-ligase family.</text>
</comment>
<dbReference type="GO" id="GO:0009396">
    <property type="term" value="P:folic acid-containing compound biosynthetic process"/>
    <property type="evidence" value="ECO:0007669"/>
    <property type="project" value="TreeGrafter"/>
</dbReference>
<dbReference type="PANTHER" id="PTHR23407">
    <property type="entry name" value="ATPASE INHIBITOR/5-FORMYLTETRAHYDROFOLATE CYCLO-LIGASE"/>
    <property type="match status" value="1"/>
</dbReference>
<dbReference type="InterPro" id="IPR037171">
    <property type="entry name" value="NagB/RpiA_transferase-like"/>
</dbReference>
<evidence type="ECO:0000256" key="5">
    <source>
        <dbReference type="RuleBase" id="RU361279"/>
    </source>
</evidence>
<dbReference type="AlphaFoldDB" id="B4S9S5"/>
<dbReference type="Gene3D" id="3.40.50.10420">
    <property type="entry name" value="NagB/RpiA/CoA transferase-like"/>
    <property type="match status" value="1"/>
</dbReference>
<reference evidence="6 7" key="1">
    <citation type="submission" date="2008-06" db="EMBL/GenBank/DDBJ databases">
        <title>Complete sequence of Pelodictyon phaeoclathratiforme BU-1.</title>
        <authorList>
            <consortium name="US DOE Joint Genome Institute"/>
            <person name="Lucas S."/>
            <person name="Copeland A."/>
            <person name="Lapidus A."/>
            <person name="Glavina del Rio T."/>
            <person name="Dalin E."/>
            <person name="Tice H."/>
            <person name="Bruce D."/>
            <person name="Goodwin L."/>
            <person name="Pitluck S."/>
            <person name="Schmutz J."/>
            <person name="Larimer F."/>
            <person name="Land M."/>
            <person name="Hauser L."/>
            <person name="Kyrpides N."/>
            <person name="Mikhailova N."/>
            <person name="Liu Z."/>
            <person name="Li T."/>
            <person name="Zhao F."/>
            <person name="Overmann J."/>
            <person name="Bryant D.A."/>
            <person name="Richardson P."/>
        </authorList>
    </citation>
    <scope>NUCLEOTIDE SEQUENCE [LARGE SCALE GENOMIC DNA]</scope>
    <source>
        <strain evidence="7">DSM 5477 / BU-1</strain>
    </source>
</reference>
<keyword evidence="2 4" id="KW-0547">Nucleotide-binding</keyword>
<dbReference type="eggNOG" id="COG0212">
    <property type="taxonomic scope" value="Bacteria"/>
</dbReference>
<dbReference type="HOGENOM" id="CLU_066245_2_2_10"/>
<dbReference type="KEGG" id="pph:Ppha_1357"/>
<comment type="catalytic activity">
    <reaction evidence="5">
        <text>(6S)-5-formyl-5,6,7,8-tetrahydrofolate + ATP = (6R)-5,10-methenyltetrahydrofolate + ADP + phosphate</text>
        <dbReference type="Rhea" id="RHEA:10488"/>
        <dbReference type="ChEBI" id="CHEBI:30616"/>
        <dbReference type="ChEBI" id="CHEBI:43474"/>
        <dbReference type="ChEBI" id="CHEBI:57455"/>
        <dbReference type="ChEBI" id="CHEBI:57457"/>
        <dbReference type="ChEBI" id="CHEBI:456216"/>
        <dbReference type="EC" id="6.3.3.2"/>
    </reaction>
</comment>